<dbReference type="GO" id="GO:0006826">
    <property type="term" value="P:iron ion transport"/>
    <property type="evidence" value="ECO:0007669"/>
    <property type="project" value="UniProtKB-KW"/>
</dbReference>
<reference evidence="10" key="1">
    <citation type="submission" date="2019-08" db="EMBL/GenBank/DDBJ databases">
        <authorList>
            <person name="Kucharzyk K."/>
            <person name="Murdoch R.W."/>
            <person name="Higgins S."/>
            <person name="Loffler F."/>
        </authorList>
    </citation>
    <scope>NUCLEOTIDE SEQUENCE</scope>
</reference>
<dbReference type="SUPFAM" id="SSF56935">
    <property type="entry name" value="Porins"/>
    <property type="match status" value="1"/>
</dbReference>
<evidence type="ECO:0000256" key="1">
    <source>
        <dbReference type="ARBA" id="ARBA00004571"/>
    </source>
</evidence>
<dbReference type="InterPro" id="IPR039426">
    <property type="entry name" value="TonB-dep_rcpt-like"/>
</dbReference>
<keyword evidence="5" id="KW-0408">Iron</keyword>
<organism evidence="10">
    <name type="scientific">bioreactor metagenome</name>
    <dbReference type="NCBI Taxonomy" id="1076179"/>
    <lineage>
        <taxon>unclassified sequences</taxon>
        <taxon>metagenomes</taxon>
        <taxon>ecological metagenomes</taxon>
    </lineage>
</organism>
<sequence>MEASWRIAPYARFDANYSYLFTSKPLLAAPKHKLYGELRLTPARLFVNLNAQYVSGLYTNTTTLAKENYTIVNSRVGYSFGKKSTLQLYVRCDNATNTNYSINDGFPMPGRTFMIGTDFAF</sequence>
<comment type="caution">
    <text evidence="10">The sequence shown here is derived from an EMBL/GenBank/DDBJ whole genome shotgun (WGS) entry which is preliminary data.</text>
</comment>
<evidence type="ECO:0000256" key="3">
    <source>
        <dbReference type="ARBA" id="ARBA00022496"/>
    </source>
</evidence>
<protein>
    <submittedName>
        <fullName evidence="10">Uncharacterized protein</fullName>
    </submittedName>
</protein>
<dbReference type="PANTHER" id="PTHR32552:SF81">
    <property type="entry name" value="TONB-DEPENDENT OUTER MEMBRANE RECEPTOR"/>
    <property type="match status" value="1"/>
</dbReference>
<keyword evidence="4" id="KW-0812">Transmembrane</keyword>
<keyword evidence="8" id="KW-0472">Membrane</keyword>
<evidence type="ECO:0000256" key="5">
    <source>
        <dbReference type="ARBA" id="ARBA00023004"/>
    </source>
</evidence>
<dbReference type="InterPro" id="IPR036942">
    <property type="entry name" value="Beta-barrel_TonB_sf"/>
</dbReference>
<evidence type="ECO:0000256" key="4">
    <source>
        <dbReference type="ARBA" id="ARBA00022692"/>
    </source>
</evidence>
<dbReference type="Gene3D" id="2.40.170.20">
    <property type="entry name" value="TonB-dependent receptor, beta-barrel domain"/>
    <property type="match status" value="1"/>
</dbReference>
<keyword evidence="3" id="KW-0410">Iron transport</keyword>
<gene>
    <name evidence="10" type="ORF">SDC9_196896</name>
</gene>
<name>A0A645IFM6_9ZZZZ</name>
<evidence type="ECO:0000256" key="6">
    <source>
        <dbReference type="ARBA" id="ARBA00023065"/>
    </source>
</evidence>
<evidence type="ECO:0000256" key="2">
    <source>
        <dbReference type="ARBA" id="ARBA00022448"/>
    </source>
</evidence>
<dbReference type="PANTHER" id="PTHR32552">
    <property type="entry name" value="FERRICHROME IRON RECEPTOR-RELATED"/>
    <property type="match status" value="1"/>
</dbReference>
<keyword evidence="9" id="KW-0998">Cell outer membrane</keyword>
<proteinExistence type="predicted"/>
<evidence type="ECO:0000313" key="10">
    <source>
        <dbReference type="EMBL" id="MPN49279.1"/>
    </source>
</evidence>
<keyword evidence="6" id="KW-0406">Ion transport</keyword>
<dbReference type="AlphaFoldDB" id="A0A645IFM6"/>
<accession>A0A645IFM6</accession>
<evidence type="ECO:0000256" key="8">
    <source>
        <dbReference type="ARBA" id="ARBA00023136"/>
    </source>
</evidence>
<evidence type="ECO:0000256" key="7">
    <source>
        <dbReference type="ARBA" id="ARBA00023077"/>
    </source>
</evidence>
<dbReference type="GO" id="GO:0009279">
    <property type="term" value="C:cell outer membrane"/>
    <property type="evidence" value="ECO:0007669"/>
    <property type="project" value="UniProtKB-SubCell"/>
</dbReference>
<evidence type="ECO:0000256" key="9">
    <source>
        <dbReference type="ARBA" id="ARBA00023237"/>
    </source>
</evidence>
<dbReference type="EMBL" id="VSSQ01112374">
    <property type="protein sequence ID" value="MPN49279.1"/>
    <property type="molecule type" value="Genomic_DNA"/>
</dbReference>
<keyword evidence="7" id="KW-0798">TonB box</keyword>
<comment type="subcellular location">
    <subcellularLocation>
        <location evidence="1">Cell outer membrane</location>
        <topology evidence="1">Multi-pass membrane protein</topology>
    </subcellularLocation>
</comment>
<keyword evidence="2" id="KW-0813">Transport</keyword>